<dbReference type="EC" id="6.1.1.7" evidence="3"/>
<dbReference type="Gene3D" id="3.30.54.20">
    <property type="match status" value="1"/>
</dbReference>
<comment type="caution">
    <text evidence="16">The sequence shown here is derived from an EMBL/GenBank/DDBJ whole genome shotgun (WGS) entry which is preliminary data.</text>
</comment>
<feature type="coiled-coil region" evidence="14">
    <location>
        <begin position="364"/>
        <end position="391"/>
    </location>
</feature>
<evidence type="ECO:0000256" key="13">
    <source>
        <dbReference type="ARBA" id="ARBA00023146"/>
    </source>
</evidence>
<feature type="domain" description="Alanyl-transfer RNA synthetases family profile" evidence="15">
    <location>
        <begin position="1"/>
        <end position="341"/>
    </location>
</feature>
<keyword evidence="10" id="KW-0067">ATP-binding</keyword>
<keyword evidence="6" id="KW-0436">Ligase</keyword>
<name>X1A1M7_9ZZZZ</name>
<evidence type="ECO:0000256" key="1">
    <source>
        <dbReference type="ARBA" id="ARBA00001947"/>
    </source>
</evidence>
<keyword evidence="8" id="KW-0547">Nucleotide-binding</keyword>
<dbReference type="AlphaFoldDB" id="X1A1M7"/>
<dbReference type="Gene3D" id="3.10.310.40">
    <property type="match status" value="1"/>
</dbReference>
<evidence type="ECO:0000256" key="10">
    <source>
        <dbReference type="ARBA" id="ARBA00022840"/>
    </source>
</evidence>
<gene>
    <name evidence="16" type="ORF">S01H4_04433</name>
</gene>
<keyword evidence="14" id="KW-0175">Coiled coil</keyword>
<dbReference type="InterPro" id="IPR009000">
    <property type="entry name" value="Transl_B-barrel_sf"/>
</dbReference>
<evidence type="ECO:0000256" key="8">
    <source>
        <dbReference type="ARBA" id="ARBA00022741"/>
    </source>
</evidence>
<evidence type="ECO:0000256" key="9">
    <source>
        <dbReference type="ARBA" id="ARBA00022833"/>
    </source>
</evidence>
<dbReference type="SMART" id="SM00863">
    <property type="entry name" value="tRNA_SAD"/>
    <property type="match status" value="1"/>
</dbReference>
<dbReference type="InterPro" id="IPR002318">
    <property type="entry name" value="Ala-tRNA-lgiase_IIc"/>
</dbReference>
<dbReference type="SUPFAM" id="SSF101353">
    <property type="entry name" value="Putative anticodon-binding domain of alanyl-tRNA synthetase (AlaRS)"/>
    <property type="match status" value="1"/>
</dbReference>
<dbReference type="PROSITE" id="PS50860">
    <property type="entry name" value="AA_TRNA_LIGASE_II_ALA"/>
    <property type="match status" value="1"/>
</dbReference>
<accession>X1A1M7</accession>
<evidence type="ECO:0000256" key="4">
    <source>
        <dbReference type="ARBA" id="ARBA00017959"/>
    </source>
</evidence>
<proteinExistence type="inferred from homology"/>
<dbReference type="HAMAP" id="MF_00036_B">
    <property type="entry name" value="Ala_tRNA_synth_B"/>
    <property type="match status" value="1"/>
</dbReference>
<comment type="similarity">
    <text evidence="2">Belongs to the class-II aminoacyl-tRNA synthetase family.</text>
</comment>
<reference evidence="16" key="1">
    <citation type="journal article" date="2014" name="Front. Microbiol.">
        <title>High frequency of phylogenetically diverse reductive dehalogenase-homologous genes in deep subseafloor sedimentary metagenomes.</title>
        <authorList>
            <person name="Kawai M."/>
            <person name="Futagami T."/>
            <person name="Toyoda A."/>
            <person name="Takaki Y."/>
            <person name="Nishi S."/>
            <person name="Hori S."/>
            <person name="Arai W."/>
            <person name="Tsubouchi T."/>
            <person name="Morono Y."/>
            <person name="Uchiyama I."/>
            <person name="Ito T."/>
            <person name="Fujiyama A."/>
            <person name="Inagaki F."/>
            <person name="Takami H."/>
        </authorList>
    </citation>
    <scope>NUCLEOTIDE SEQUENCE</scope>
    <source>
        <strain evidence="16">Expedition CK06-06</strain>
    </source>
</reference>
<dbReference type="Gene3D" id="6.10.250.550">
    <property type="match status" value="1"/>
</dbReference>
<organism evidence="16">
    <name type="scientific">marine sediment metagenome</name>
    <dbReference type="NCBI Taxonomy" id="412755"/>
    <lineage>
        <taxon>unclassified sequences</taxon>
        <taxon>metagenomes</taxon>
        <taxon>ecological metagenomes</taxon>
    </lineage>
</organism>
<evidence type="ECO:0000256" key="11">
    <source>
        <dbReference type="ARBA" id="ARBA00022884"/>
    </source>
</evidence>
<evidence type="ECO:0000256" key="7">
    <source>
        <dbReference type="ARBA" id="ARBA00022723"/>
    </source>
</evidence>
<dbReference type="InterPro" id="IPR003156">
    <property type="entry name" value="DHHA1_dom"/>
</dbReference>
<evidence type="ECO:0000256" key="3">
    <source>
        <dbReference type="ARBA" id="ARBA00013168"/>
    </source>
</evidence>
<dbReference type="PANTHER" id="PTHR11777:SF9">
    <property type="entry name" value="ALANINE--TRNA LIGASE, CYTOPLASMIC"/>
    <property type="match status" value="1"/>
</dbReference>
<dbReference type="FunFam" id="3.30.980.10:FF:000004">
    <property type="entry name" value="Alanine--tRNA ligase, cytoplasmic"/>
    <property type="match status" value="1"/>
</dbReference>
<dbReference type="PANTHER" id="PTHR11777">
    <property type="entry name" value="ALANYL-TRNA SYNTHETASE"/>
    <property type="match status" value="1"/>
</dbReference>
<dbReference type="GO" id="GO:0000049">
    <property type="term" value="F:tRNA binding"/>
    <property type="evidence" value="ECO:0007669"/>
    <property type="project" value="UniProtKB-KW"/>
</dbReference>
<dbReference type="InterPro" id="IPR018164">
    <property type="entry name" value="Ala-tRNA-synth_IIc_N"/>
</dbReference>
<dbReference type="FunFam" id="2.40.30.130:FF:000001">
    <property type="entry name" value="Alanine--tRNA ligase"/>
    <property type="match status" value="1"/>
</dbReference>
<dbReference type="GO" id="GO:0002161">
    <property type="term" value="F:aminoacyl-tRNA deacylase activity"/>
    <property type="evidence" value="ECO:0007669"/>
    <property type="project" value="TreeGrafter"/>
</dbReference>
<dbReference type="InterPro" id="IPR050058">
    <property type="entry name" value="Ala-tRNA_ligase"/>
</dbReference>
<dbReference type="FunFam" id="3.30.54.20:FF:000001">
    <property type="entry name" value="Alanine--tRNA ligase"/>
    <property type="match status" value="1"/>
</dbReference>
<dbReference type="EMBL" id="BART01001187">
    <property type="protein sequence ID" value="GAG64067.1"/>
    <property type="molecule type" value="Genomic_DNA"/>
</dbReference>
<evidence type="ECO:0000256" key="14">
    <source>
        <dbReference type="SAM" id="Coils"/>
    </source>
</evidence>
<keyword evidence="7" id="KW-0479">Metal-binding</keyword>
<evidence type="ECO:0000256" key="5">
    <source>
        <dbReference type="ARBA" id="ARBA00022555"/>
    </source>
</evidence>
<dbReference type="Pfam" id="PF02272">
    <property type="entry name" value="DHHA1"/>
    <property type="match status" value="1"/>
</dbReference>
<dbReference type="FunFam" id="3.10.310.40:FF:000001">
    <property type="entry name" value="Alanine--tRNA ligase"/>
    <property type="match status" value="1"/>
</dbReference>
<dbReference type="SUPFAM" id="SSF50447">
    <property type="entry name" value="Translation proteins"/>
    <property type="match status" value="1"/>
</dbReference>
<evidence type="ECO:0000256" key="12">
    <source>
        <dbReference type="ARBA" id="ARBA00022917"/>
    </source>
</evidence>
<dbReference type="NCBIfam" id="TIGR00344">
    <property type="entry name" value="alaS"/>
    <property type="match status" value="1"/>
</dbReference>
<keyword evidence="13" id="KW-0030">Aminoacyl-tRNA synthetase</keyword>
<dbReference type="InterPro" id="IPR012947">
    <property type="entry name" value="tRNA_SAD"/>
</dbReference>
<dbReference type="GO" id="GO:0005524">
    <property type="term" value="F:ATP binding"/>
    <property type="evidence" value="ECO:0007669"/>
    <property type="project" value="UniProtKB-KW"/>
</dbReference>
<sequence>QKDKNKLSGKDAFKLYDTYGFPLELTKDILREDGFEIEEENYEKEMKIQREKSRKSWLETKISVEIDKVKQKLYENVLKDYGQTKFIGYDFEERKSKVIAIIKDGKLVYEVKEGDNCEIILQKTPFYAEKGGQIGDKGVIISYTHDDLLITVSDTQRPVEGIVVHFAKINKGEIKVNDEVLARVDLIRRKAIARNHTATHLLHRTLRDVLGNHVKQSGSSVNDDHLRFDFNHFAPLTKDELDKIEDLLNNKILDNLKVETQFTTFDKAKEMGAMALFGEKYGEQVRVVKIGEFSLELCGGTHLDSTSNIGLFKILNEQGIGSSLRRVEAVTGAKALKYVKEKENIINEISDKLQIVPSEILLKIDQTINEVNNLKREIKITQNKLARYEIDKLISKKREIKGINIISVKVDALDNNDLRNWGDLIKEKIKSGVIVLGTELNQNKVGLLAMVTDDLLSKGFDAGNIIKAIAPIVGGRGGGKKTMAQAGGSKTDKLNQALDKVYEIV</sequence>
<comment type="cofactor">
    <cofactor evidence="1">
        <name>Zn(2+)</name>
        <dbReference type="ChEBI" id="CHEBI:29105"/>
    </cofactor>
</comment>
<dbReference type="GO" id="GO:0005829">
    <property type="term" value="C:cytosol"/>
    <property type="evidence" value="ECO:0007669"/>
    <property type="project" value="TreeGrafter"/>
</dbReference>
<dbReference type="InterPro" id="IPR018162">
    <property type="entry name" value="Ala-tRNA-ligase_IIc_anticod-bd"/>
</dbReference>
<dbReference type="Gene3D" id="2.40.30.130">
    <property type="match status" value="1"/>
</dbReference>
<evidence type="ECO:0000256" key="2">
    <source>
        <dbReference type="ARBA" id="ARBA00008226"/>
    </source>
</evidence>
<keyword evidence="12" id="KW-0648">Protein biosynthesis</keyword>
<keyword evidence="9" id="KW-0862">Zinc</keyword>
<dbReference type="GO" id="GO:0046872">
    <property type="term" value="F:metal ion binding"/>
    <property type="evidence" value="ECO:0007669"/>
    <property type="project" value="UniProtKB-KW"/>
</dbReference>
<feature type="non-terminal residue" evidence="16">
    <location>
        <position position="1"/>
    </location>
</feature>
<dbReference type="InterPro" id="IPR018165">
    <property type="entry name" value="Ala-tRNA-synth_IIc_core"/>
</dbReference>
<dbReference type="GO" id="GO:0004813">
    <property type="term" value="F:alanine-tRNA ligase activity"/>
    <property type="evidence" value="ECO:0007669"/>
    <property type="project" value="UniProtKB-EC"/>
</dbReference>
<dbReference type="InterPro" id="IPR018163">
    <property type="entry name" value="Thr/Ala-tRNA-synth_IIc_edit"/>
</dbReference>
<protein>
    <recommendedName>
        <fullName evidence="4">Alanine--tRNA ligase</fullName>
        <ecNumber evidence="3">6.1.1.7</ecNumber>
    </recommendedName>
</protein>
<dbReference type="SUPFAM" id="SSF55186">
    <property type="entry name" value="ThrRS/AlaRS common domain"/>
    <property type="match status" value="1"/>
</dbReference>
<dbReference type="Pfam" id="PF01411">
    <property type="entry name" value="tRNA-synt_2c"/>
    <property type="match status" value="1"/>
</dbReference>
<dbReference type="InterPro" id="IPR023033">
    <property type="entry name" value="Ala_tRNA_ligase_euk/bac"/>
</dbReference>
<keyword evidence="5" id="KW-0820">tRNA-binding</keyword>
<dbReference type="Pfam" id="PF07973">
    <property type="entry name" value="tRNA_SAD"/>
    <property type="match status" value="1"/>
</dbReference>
<keyword evidence="11" id="KW-0694">RNA-binding</keyword>
<dbReference type="Gene3D" id="3.30.980.10">
    <property type="entry name" value="Threonyl-trna Synthetase, Chain A, domain 2"/>
    <property type="match status" value="1"/>
</dbReference>
<evidence type="ECO:0000313" key="16">
    <source>
        <dbReference type="EMBL" id="GAG64067.1"/>
    </source>
</evidence>
<evidence type="ECO:0000259" key="15">
    <source>
        <dbReference type="PROSITE" id="PS50860"/>
    </source>
</evidence>
<evidence type="ECO:0000256" key="6">
    <source>
        <dbReference type="ARBA" id="ARBA00022598"/>
    </source>
</evidence>
<dbReference type="GO" id="GO:0006419">
    <property type="term" value="P:alanyl-tRNA aminoacylation"/>
    <property type="evidence" value="ECO:0007669"/>
    <property type="project" value="InterPro"/>
</dbReference>